<keyword evidence="3" id="KW-1185">Reference proteome</keyword>
<reference evidence="3" key="1">
    <citation type="journal article" date="2019" name="Int. J. Syst. Evol. Microbiol.">
        <title>The Global Catalogue of Microorganisms (GCM) 10K type strain sequencing project: providing services to taxonomists for standard genome sequencing and annotation.</title>
        <authorList>
            <consortium name="The Broad Institute Genomics Platform"/>
            <consortium name="The Broad Institute Genome Sequencing Center for Infectious Disease"/>
            <person name="Wu L."/>
            <person name="Ma J."/>
        </authorList>
    </citation>
    <scope>NUCLEOTIDE SEQUENCE [LARGE SCALE GENOMIC DNA]</scope>
    <source>
        <strain evidence="3">CCUG 61696</strain>
    </source>
</reference>
<name>A0ABW3Z882_9HYPH</name>
<feature type="transmembrane region" description="Helical" evidence="1">
    <location>
        <begin position="20"/>
        <end position="44"/>
    </location>
</feature>
<evidence type="ECO:0000313" key="2">
    <source>
        <dbReference type="EMBL" id="MFD1332489.1"/>
    </source>
</evidence>
<keyword evidence="1" id="KW-1133">Transmembrane helix</keyword>
<feature type="transmembrane region" description="Helical" evidence="1">
    <location>
        <begin position="175"/>
        <end position="194"/>
    </location>
</feature>
<evidence type="ECO:0000313" key="3">
    <source>
        <dbReference type="Proteomes" id="UP001597171"/>
    </source>
</evidence>
<evidence type="ECO:0000256" key="1">
    <source>
        <dbReference type="SAM" id="Phobius"/>
    </source>
</evidence>
<comment type="caution">
    <text evidence="2">The sequence shown here is derived from an EMBL/GenBank/DDBJ whole genome shotgun (WGS) entry which is preliminary data.</text>
</comment>
<feature type="transmembrane region" description="Helical" evidence="1">
    <location>
        <begin position="150"/>
        <end position="169"/>
    </location>
</feature>
<dbReference type="Proteomes" id="UP001597171">
    <property type="component" value="Unassembled WGS sequence"/>
</dbReference>
<feature type="transmembrane region" description="Helical" evidence="1">
    <location>
        <begin position="206"/>
        <end position="222"/>
    </location>
</feature>
<protein>
    <submittedName>
        <fullName evidence="2">AzlC family ABC transporter permease</fullName>
    </submittedName>
</protein>
<feature type="transmembrane region" description="Helical" evidence="1">
    <location>
        <begin position="85"/>
        <end position="110"/>
    </location>
</feature>
<keyword evidence="1" id="KW-0472">Membrane</keyword>
<feature type="transmembrane region" description="Helical" evidence="1">
    <location>
        <begin position="228"/>
        <end position="246"/>
    </location>
</feature>
<keyword evidence="1" id="KW-0812">Transmembrane</keyword>
<dbReference type="EMBL" id="JBHTMX010000091">
    <property type="protein sequence ID" value="MFD1332489.1"/>
    <property type="molecule type" value="Genomic_DNA"/>
</dbReference>
<proteinExistence type="predicted"/>
<feature type="transmembrane region" description="Helical" evidence="1">
    <location>
        <begin position="56"/>
        <end position="79"/>
    </location>
</feature>
<accession>A0ABW3Z882</accession>
<dbReference type="InterPro" id="IPR011606">
    <property type="entry name" value="Brnchd-chn_aa_trnsp_permease"/>
</dbReference>
<organism evidence="2 3">
    <name type="scientific">Methylopila musalis</name>
    <dbReference type="NCBI Taxonomy" id="1134781"/>
    <lineage>
        <taxon>Bacteria</taxon>
        <taxon>Pseudomonadati</taxon>
        <taxon>Pseudomonadota</taxon>
        <taxon>Alphaproteobacteria</taxon>
        <taxon>Hyphomicrobiales</taxon>
        <taxon>Methylopilaceae</taxon>
        <taxon>Methylopila</taxon>
    </lineage>
</organism>
<sequence length="252" mass="26150">MTDPKPDEPPSSTHRERSDLAWAWAGARAGVGTPGIVLFGSFFGFGAMTHDFGWPLWIATLSTILVWAAPAQVVLAGALASGAGLAAATLAVSVSGVRLLPMVVSILPVLKSERTTLTGRLFAAHYVAVTAWFEGLRLTPMLPRPARMPFFIGLSNMLTVGSALATAAGHAAAGVLPPALSIGLLALSPLYFLLSLERGARSLGERLALGFGLALAPLFTALTPKFDLLLVGLIGGTAAFAIERAVGRARAR</sequence>
<gene>
    <name evidence="2" type="ORF">ACFQ4O_10815</name>
</gene>
<dbReference type="RefSeq" id="WP_378775704.1">
    <property type="nucleotide sequence ID" value="NZ_JBHTMX010000091.1"/>
</dbReference>
<dbReference type="Pfam" id="PF03591">
    <property type="entry name" value="AzlC"/>
    <property type="match status" value="1"/>
</dbReference>